<keyword evidence="11" id="KW-1185">Reference proteome</keyword>
<comment type="caution">
    <text evidence="10">The sequence shown here is derived from an EMBL/GenBank/DDBJ whole genome shotgun (WGS) entry which is preliminary data.</text>
</comment>
<evidence type="ECO:0000256" key="8">
    <source>
        <dbReference type="SAM" id="Phobius"/>
    </source>
</evidence>
<keyword evidence="7" id="KW-0807">Transducer</keyword>
<feature type="domain" description="G-protein coupled receptors family 1 profile" evidence="9">
    <location>
        <begin position="1"/>
        <end position="63"/>
    </location>
</feature>
<dbReference type="PROSITE" id="PS50262">
    <property type="entry name" value="G_PROTEIN_RECEP_F1_2"/>
    <property type="match status" value="1"/>
</dbReference>
<keyword evidence="5 8" id="KW-0472">Membrane</keyword>
<evidence type="ECO:0000256" key="7">
    <source>
        <dbReference type="ARBA" id="ARBA00023224"/>
    </source>
</evidence>
<dbReference type="EMBL" id="JAHRIM010082574">
    <property type="protein sequence ID" value="MEQ2275726.1"/>
    <property type="molecule type" value="Genomic_DNA"/>
</dbReference>
<organism evidence="10 11">
    <name type="scientific">Xenotaenia resolanae</name>
    <dbReference type="NCBI Taxonomy" id="208358"/>
    <lineage>
        <taxon>Eukaryota</taxon>
        <taxon>Metazoa</taxon>
        <taxon>Chordata</taxon>
        <taxon>Craniata</taxon>
        <taxon>Vertebrata</taxon>
        <taxon>Euteleostomi</taxon>
        <taxon>Actinopterygii</taxon>
        <taxon>Neopterygii</taxon>
        <taxon>Teleostei</taxon>
        <taxon>Neoteleostei</taxon>
        <taxon>Acanthomorphata</taxon>
        <taxon>Ovalentaria</taxon>
        <taxon>Atherinomorphae</taxon>
        <taxon>Cyprinodontiformes</taxon>
        <taxon>Goodeidae</taxon>
        <taxon>Xenotaenia</taxon>
    </lineage>
</organism>
<evidence type="ECO:0000256" key="6">
    <source>
        <dbReference type="ARBA" id="ARBA00023170"/>
    </source>
</evidence>
<protein>
    <submittedName>
        <fullName evidence="10">D(2) dopamine receptor A</fullName>
    </submittedName>
</protein>
<name>A0ABV0X1G9_9TELE</name>
<evidence type="ECO:0000259" key="9">
    <source>
        <dbReference type="PROSITE" id="PS50262"/>
    </source>
</evidence>
<dbReference type="InterPro" id="IPR017452">
    <property type="entry name" value="GPCR_Rhodpsn_7TM"/>
</dbReference>
<dbReference type="PANTHER" id="PTHR24248">
    <property type="entry name" value="ADRENERGIC RECEPTOR-RELATED G-PROTEIN COUPLED RECEPTOR"/>
    <property type="match status" value="1"/>
</dbReference>
<sequence>YTAVVMPVLYNTTHRSRKRVFAMIATVWVLAFAVSCPLLFGFNTTGQDNNRILTFAAAGAVTH</sequence>
<keyword evidence="3 8" id="KW-1133">Transmembrane helix</keyword>
<proteinExistence type="predicted"/>
<evidence type="ECO:0000256" key="2">
    <source>
        <dbReference type="ARBA" id="ARBA00022692"/>
    </source>
</evidence>
<keyword evidence="4" id="KW-0297">G-protein coupled receptor</keyword>
<keyword evidence="2 8" id="KW-0812">Transmembrane</keyword>
<evidence type="ECO:0000256" key="1">
    <source>
        <dbReference type="ARBA" id="ARBA00004141"/>
    </source>
</evidence>
<evidence type="ECO:0000313" key="11">
    <source>
        <dbReference type="Proteomes" id="UP001444071"/>
    </source>
</evidence>
<dbReference type="PANTHER" id="PTHR24248:SF154">
    <property type="entry name" value="D(3) DOPAMINE RECEPTOR"/>
    <property type="match status" value="1"/>
</dbReference>
<gene>
    <name evidence="10" type="primary">DRD2A</name>
    <name evidence="10" type="ORF">XENORESO_011647</name>
</gene>
<comment type="subcellular location">
    <subcellularLocation>
        <location evidence="1">Membrane</location>
        <topology evidence="1">Multi-pass membrane protein</topology>
    </subcellularLocation>
</comment>
<reference evidence="10 11" key="1">
    <citation type="submission" date="2021-06" db="EMBL/GenBank/DDBJ databases">
        <authorList>
            <person name="Palmer J.M."/>
        </authorList>
    </citation>
    <scope>NUCLEOTIDE SEQUENCE [LARGE SCALE GENOMIC DNA]</scope>
    <source>
        <strain evidence="10 11">XR_2019</strain>
        <tissue evidence="10">Muscle</tissue>
    </source>
</reference>
<feature type="transmembrane region" description="Helical" evidence="8">
    <location>
        <begin position="20"/>
        <end position="42"/>
    </location>
</feature>
<feature type="non-terminal residue" evidence="10">
    <location>
        <position position="1"/>
    </location>
</feature>
<evidence type="ECO:0000256" key="3">
    <source>
        <dbReference type="ARBA" id="ARBA00022989"/>
    </source>
</evidence>
<evidence type="ECO:0000256" key="5">
    <source>
        <dbReference type="ARBA" id="ARBA00023136"/>
    </source>
</evidence>
<evidence type="ECO:0000256" key="4">
    <source>
        <dbReference type="ARBA" id="ARBA00023040"/>
    </source>
</evidence>
<accession>A0ABV0X1G9</accession>
<dbReference type="Proteomes" id="UP001444071">
    <property type="component" value="Unassembled WGS sequence"/>
</dbReference>
<dbReference type="SUPFAM" id="SSF81321">
    <property type="entry name" value="Family A G protein-coupled receptor-like"/>
    <property type="match status" value="1"/>
</dbReference>
<keyword evidence="6 10" id="KW-0675">Receptor</keyword>
<dbReference type="Gene3D" id="1.20.1070.10">
    <property type="entry name" value="Rhodopsin 7-helix transmembrane proteins"/>
    <property type="match status" value="1"/>
</dbReference>
<evidence type="ECO:0000313" key="10">
    <source>
        <dbReference type="EMBL" id="MEQ2275726.1"/>
    </source>
</evidence>